<dbReference type="Proteomes" id="UP000077271">
    <property type="component" value="Unassembled WGS sequence"/>
</dbReference>
<dbReference type="Gene3D" id="6.10.250.3370">
    <property type="match status" value="1"/>
</dbReference>
<dbReference type="InterPro" id="IPR022770">
    <property type="entry name" value="IucA/IucC-like_C"/>
</dbReference>
<dbReference type="GO" id="GO:0019290">
    <property type="term" value="P:siderophore biosynthetic process"/>
    <property type="evidence" value="ECO:0007669"/>
    <property type="project" value="InterPro"/>
</dbReference>
<evidence type="ECO:0000313" key="5">
    <source>
        <dbReference type="EMBL" id="OAH58429.1"/>
    </source>
</evidence>
<evidence type="ECO:0008006" key="7">
    <source>
        <dbReference type="Google" id="ProtNLM"/>
    </source>
</evidence>
<dbReference type="Gene3D" id="1.10.510.40">
    <property type="match status" value="1"/>
</dbReference>
<gene>
    <name evidence="5" type="ORF">AWH48_17750</name>
</gene>
<name>A0A177KYE8_9BACI</name>
<evidence type="ECO:0000256" key="2">
    <source>
        <dbReference type="ARBA" id="ARBA00007832"/>
    </source>
</evidence>
<sequence>MEMLNYRSQEKSSFMNEVQERIMRQTIEAFIYEEIIEVIKNGREWSFTGKSATGDAVYYSCKADAKWSFDRIKIEKNSIKREGARCTNLYEFLEEIIQNNLKGDYTNQFIHELLETFVKDSQSKSFQLDQMPEQDKHYEALESHMVDGHPYHPSYKSRIGFSLADNFAYGPEFNQDVSIYWVAVNERLIDVNVSQEMSVDEIVKHHVKNEDHNKFMELIKEKGCQDTKYVLLPVHPWQLEHQIQSVFAQQLNDKDIVIVGASNHTYRAQQSIRSLSHRDNTHAPYIKLPLSITNTSTSRILAHHTTQNAPLISDWLNKIVHQDSFLSNGKINVLREVMGVSFRYDELHPIQYRSTYGTLGAIYRENVSTYLEENEEAWPLNALSHIQKNGESFIQSAIDQYGIEAWSDALINVVTLPIIHLLYAHGIALESHAQNIILVVENNFPKRIIIKDLHDGVRYTPEHLLKPDWAPTLHPEPESHRKVNRYSFIQTEDVSEVRDYTYDAFFFICMTDICFALEKLGLSEQEFWRKCVETIAMYQKSYPEIKGRFDLFNLFSEDALIEEMTKRRIYGDGRLYFRKVKNPLLRAKESLE</sequence>
<accession>A0A177KYE8</accession>
<evidence type="ECO:0000259" key="3">
    <source>
        <dbReference type="Pfam" id="PF04183"/>
    </source>
</evidence>
<dbReference type="OrthoDB" id="495728at2"/>
<comment type="pathway">
    <text evidence="1">Siderophore biosynthesis.</text>
</comment>
<dbReference type="RefSeq" id="WP_018393543.1">
    <property type="nucleotide sequence ID" value="NZ_LQWZ01000009.1"/>
</dbReference>
<comment type="similarity">
    <text evidence="2">Belongs to the IucA/IucC family.</text>
</comment>
<dbReference type="PANTHER" id="PTHR34384:SF6">
    <property type="entry name" value="STAPHYLOFERRIN B SYNTHASE"/>
    <property type="match status" value="1"/>
</dbReference>
<feature type="domain" description="Aerobactin siderophore biosynthesis IucA/IucC-like C-terminal" evidence="4">
    <location>
        <begin position="404"/>
        <end position="557"/>
    </location>
</feature>
<dbReference type="Pfam" id="PF06276">
    <property type="entry name" value="FhuF"/>
    <property type="match status" value="1"/>
</dbReference>
<dbReference type="GO" id="GO:0016881">
    <property type="term" value="F:acid-amino acid ligase activity"/>
    <property type="evidence" value="ECO:0007669"/>
    <property type="project" value="UniProtKB-ARBA"/>
</dbReference>
<proteinExistence type="inferred from homology"/>
<dbReference type="Pfam" id="PF04183">
    <property type="entry name" value="IucA_IucC"/>
    <property type="match status" value="1"/>
</dbReference>
<dbReference type="Gene3D" id="3.30.310.280">
    <property type="match status" value="1"/>
</dbReference>
<comment type="caution">
    <text evidence="5">The sequence shown here is derived from an EMBL/GenBank/DDBJ whole genome shotgun (WGS) entry which is preliminary data.</text>
</comment>
<protein>
    <recommendedName>
        <fullName evidence="7">IucA/IucC family siderophore biosynthesis protein</fullName>
    </recommendedName>
</protein>
<dbReference type="EMBL" id="LQWZ01000009">
    <property type="protein sequence ID" value="OAH58429.1"/>
    <property type="molecule type" value="Genomic_DNA"/>
</dbReference>
<evidence type="ECO:0000259" key="4">
    <source>
        <dbReference type="Pfam" id="PF06276"/>
    </source>
</evidence>
<reference evidence="5 6" key="1">
    <citation type="submission" date="2016-01" db="EMBL/GenBank/DDBJ databases">
        <title>Investigation of taxonomic status of Bacillus aminovorans.</title>
        <authorList>
            <person name="Verma A."/>
            <person name="Pal Y."/>
            <person name="Krishnamurthi S."/>
        </authorList>
    </citation>
    <scope>NUCLEOTIDE SEQUENCE [LARGE SCALE GENOMIC DNA]</scope>
    <source>
        <strain evidence="5 6">DSM 4337</strain>
    </source>
</reference>
<dbReference type="InterPro" id="IPR037455">
    <property type="entry name" value="LucA/IucC-like"/>
</dbReference>
<feature type="domain" description="Aerobactin siderophore biosynthesis IucA/IucC N-terminal" evidence="3">
    <location>
        <begin position="138"/>
        <end position="385"/>
    </location>
</feature>
<dbReference type="AlphaFoldDB" id="A0A177KYE8"/>
<organism evidence="5 6">
    <name type="scientific">Domibacillus aminovorans</name>
    <dbReference type="NCBI Taxonomy" id="29332"/>
    <lineage>
        <taxon>Bacteria</taxon>
        <taxon>Bacillati</taxon>
        <taxon>Bacillota</taxon>
        <taxon>Bacilli</taxon>
        <taxon>Bacillales</taxon>
        <taxon>Bacillaceae</taxon>
        <taxon>Domibacillus</taxon>
    </lineage>
</organism>
<evidence type="ECO:0000313" key="6">
    <source>
        <dbReference type="Proteomes" id="UP000077271"/>
    </source>
</evidence>
<evidence type="ECO:0000256" key="1">
    <source>
        <dbReference type="ARBA" id="ARBA00004924"/>
    </source>
</evidence>
<dbReference type="PANTHER" id="PTHR34384">
    <property type="entry name" value="L-2,3-DIAMINOPROPANOATE--CITRATE LIGASE"/>
    <property type="match status" value="1"/>
</dbReference>
<dbReference type="InterPro" id="IPR007310">
    <property type="entry name" value="Aerobactin_biosyn_IucA/IucC_N"/>
</dbReference>